<keyword evidence="2" id="KW-0238">DNA-binding</keyword>
<evidence type="ECO:0000256" key="2">
    <source>
        <dbReference type="ARBA" id="ARBA00023125"/>
    </source>
</evidence>
<dbReference type="SMART" id="SM00100">
    <property type="entry name" value="cNMP"/>
    <property type="match status" value="1"/>
</dbReference>
<evidence type="ECO:0000256" key="3">
    <source>
        <dbReference type="ARBA" id="ARBA00023163"/>
    </source>
</evidence>
<dbReference type="GO" id="GO:0006355">
    <property type="term" value="P:regulation of DNA-templated transcription"/>
    <property type="evidence" value="ECO:0007669"/>
    <property type="project" value="InterPro"/>
</dbReference>
<dbReference type="InterPro" id="IPR000595">
    <property type="entry name" value="cNMP-bd_dom"/>
</dbReference>
<evidence type="ECO:0000256" key="1">
    <source>
        <dbReference type="ARBA" id="ARBA00023015"/>
    </source>
</evidence>
<dbReference type="EMBL" id="AP035785">
    <property type="protein sequence ID" value="BFO70906.1"/>
    <property type="molecule type" value="Genomic_DNA"/>
</dbReference>
<dbReference type="Pfam" id="PF13545">
    <property type="entry name" value="HTH_Crp_2"/>
    <property type="match status" value="1"/>
</dbReference>
<dbReference type="Gene3D" id="2.60.120.10">
    <property type="entry name" value="Jelly Rolls"/>
    <property type="match status" value="1"/>
</dbReference>
<protein>
    <submittedName>
        <fullName evidence="5">Crp/Fnr family transcriptional regulator</fullName>
    </submittedName>
</protein>
<dbReference type="PROSITE" id="PS50042">
    <property type="entry name" value="CNMP_BINDING_3"/>
    <property type="match status" value="1"/>
</dbReference>
<organism evidence="5">
    <name type="scientific">Prevotella sp. GTC17253</name>
    <dbReference type="NCBI Taxonomy" id="3236793"/>
    <lineage>
        <taxon>Bacteria</taxon>
        <taxon>Pseudomonadati</taxon>
        <taxon>Bacteroidota</taxon>
        <taxon>Bacteroidia</taxon>
        <taxon>Bacteroidales</taxon>
        <taxon>Prevotellaceae</taxon>
        <taxon>Prevotella</taxon>
    </lineage>
</organism>
<feature type="domain" description="Cyclic nucleotide-binding" evidence="4">
    <location>
        <begin position="17"/>
        <end position="122"/>
    </location>
</feature>
<dbReference type="AlphaFoldDB" id="A0AB33IN12"/>
<dbReference type="InterPro" id="IPR036390">
    <property type="entry name" value="WH_DNA-bd_sf"/>
</dbReference>
<proteinExistence type="predicted"/>
<evidence type="ECO:0000313" key="5">
    <source>
        <dbReference type="EMBL" id="BFO70906.1"/>
    </source>
</evidence>
<accession>A0AB33IN12</accession>
<dbReference type="Pfam" id="PF00027">
    <property type="entry name" value="cNMP_binding"/>
    <property type="match status" value="1"/>
</dbReference>
<dbReference type="InterPro" id="IPR012318">
    <property type="entry name" value="HTH_CRP"/>
</dbReference>
<dbReference type="GO" id="GO:0003677">
    <property type="term" value="F:DNA binding"/>
    <property type="evidence" value="ECO:0007669"/>
    <property type="project" value="UniProtKB-KW"/>
</dbReference>
<reference evidence="5" key="1">
    <citation type="submission" date="2024-07" db="EMBL/GenBank/DDBJ databases">
        <title>Complete genome sequence of Prevotella sp. YM-2024 GTC17253.</title>
        <authorList>
            <person name="Hayashi M."/>
            <person name="Muto Y."/>
            <person name="Tanaka K."/>
            <person name="Niwa H."/>
        </authorList>
    </citation>
    <scope>NUCLEOTIDE SEQUENCE</scope>
    <source>
        <strain evidence="5">GTC17253</strain>
    </source>
</reference>
<evidence type="ECO:0000259" key="4">
    <source>
        <dbReference type="PROSITE" id="PS50042"/>
    </source>
</evidence>
<sequence>MQENDIHLYHKLVTLPLFQGLSRSELETIVGEIKFGFHQYEPRQPIVVADSPCTHLYFLLTGSLHITTQADDYSYQITEYATAPDILQPEHLFGLAQRFSKTFTADTKCYVMTLDKNEIMKLSTEYTIFRMSLLNIISTRSQRLQHAPLRHVPENLKERIARFITDRCLHPAGPKIVKIKMQQLAEELNDSRLDISRALNEMQNLGQLTLKRGYIIIPALERLGKPIT</sequence>
<dbReference type="SUPFAM" id="SSF51206">
    <property type="entry name" value="cAMP-binding domain-like"/>
    <property type="match status" value="1"/>
</dbReference>
<dbReference type="CDD" id="cd00038">
    <property type="entry name" value="CAP_ED"/>
    <property type="match status" value="1"/>
</dbReference>
<dbReference type="InterPro" id="IPR018490">
    <property type="entry name" value="cNMP-bd_dom_sf"/>
</dbReference>
<dbReference type="SUPFAM" id="SSF46785">
    <property type="entry name" value="Winged helix' DNA-binding domain"/>
    <property type="match status" value="1"/>
</dbReference>
<dbReference type="InterPro" id="IPR014710">
    <property type="entry name" value="RmlC-like_jellyroll"/>
</dbReference>
<gene>
    <name evidence="5" type="ORF">GTC17253_08720</name>
</gene>
<keyword evidence="1" id="KW-0805">Transcription regulation</keyword>
<name>A0AB33IN12_9BACT</name>
<keyword evidence="3" id="KW-0804">Transcription</keyword>